<evidence type="ECO:0000256" key="5">
    <source>
        <dbReference type="ARBA" id="ARBA00023040"/>
    </source>
</evidence>
<feature type="transmembrane region" description="Helical" evidence="9">
    <location>
        <begin position="16"/>
        <end position="38"/>
    </location>
</feature>
<organism evidence="12 13">
    <name type="scientific">Heterostelium pallidum (strain ATCC 26659 / Pp 5 / PN500)</name>
    <name type="common">Cellular slime mold</name>
    <name type="synonym">Polysphondylium pallidum</name>
    <dbReference type="NCBI Taxonomy" id="670386"/>
    <lineage>
        <taxon>Eukaryota</taxon>
        <taxon>Amoebozoa</taxon>
        <taxon>Evosea</taxon>
        <taxon>Eumycetozoa</taxon>
        <taxon>Dictyostelia</taxon>
        <taxon>Acytosteliales</taxon>
        <taxon>Acytosteliaceae</taxon>
        <taxon>Heterostelium</taxon>
    </lineage>
</organism>
<dbReference type="Proteomes" id="UP000001396">
    <property type="component" value="Unassembled WGS sequence"/>
</dbReference>
<evidence type="ECO:0000313" key="12">
    <source>
        <dbReference type="EMBL" id="EFA78646.1"/>
    </source>
</evidence>
<keyword evidence="3 9" id="KW-0812">Transmembrane</keyword>
<feature type="domain" description="G-protein coupled receptors family 1 profile" evidence="11">
    <location>
        <begin position="29"/>
        <end position="297"/>
    </location>
</feature>
<feature type="domain" description="G-protein coupled receptors family 2 profile 2" evidence="10">
    <location>
        <begin position="15"/>
        <end position="301"/>
    </location>
</feature>
<dbReference type="Gene3D" id="1.20.1070.10">
    <property type="entry name" value="Rhodopsin 7-helix transmembrane proteins"/>
    <property type="match status" value="1"/>
</dbReference>
<feature type="transmembrane region" description="Helical" evidence="9">
    <location>
        <begin position="168"/>
        <end position="188"/>
    </location>
</feature>
<keyword evidence="7 12" id="KW-0675">Receptor</keyword>
<dbReference type="PROSITE" id="PS50262">
    <property type="entry name" value="G_PROTEIN_RECEP_F1_2"/>
    <property type="match status" value="1"/>
</dbReference>
<evidence type="ECO:0000256" key="1">
    <source>
        <dbReference type="ARBA" id="ARBA00004141"/>
    </source>
</evidence>
<feature type="transmembrane region" description="Helical" evidence="9">
    <location>
        <begin position="130"/>
        <end position="148"/>
    </location>
</feature>
<feature type="transmembrane region" description="Helical" evidence="9">
    <location>
        <begin position="93"/>
        <end position="118"/>
    </location>
</feature>
<evidence type="ECO:0000256" key="7">
    <source>
        <dbReference type="ARBA" id="ARBA00023170"/>
    </source>
</evidence>
<dbReference type="InterPro" id="IPR017981">
    <property type="entry name" value="GPCR_2-like_7TM"/>
</dbReference>
<evidence type="ECO:0000313" key="13">
    <source>
        <dbReference type="Proteomes" id="UP000001396"/>
    </source>
</evidence>
<dbReference type="InParanoid" id="D3BIM2"/>
<dbReference type="RefSeq" id="XP_020430770.1">
    <property type="nucleotide sequence ID" value="XM_020578931.1"/>
</dbReference>
<dbReference type="GO" id="GO:0004930">
    <property type="term" value="F:G protein-coupled receptor activity"/>
    <property type="evidence" value="ECO:0007669"/>
    <property type="project" value="UniProtKB-KW"/>
</dbReference>
<evidence type="ECO:0000256" key="4">
    <source>
        <dbReference type="ARBA" id="ARBA00022989"/>
    </source>
</evidence>
<dbReference type="OMA" id="KLIFIMT"/>
<dbReference type="PANTHER" id="PTHR23112">
    <property type="entry name" value="G PROTEIN-COUPLED RECEPTOR 157-RELATED"/>
    <property type="match status" value="1"/>
</dbReference>
<comment type="subcellular location">
    <subcellularLocation>
        <location evidence="1">Membrane</location>
        <topology evidence="1">Multi-pass membrane protein</topology>
    </subcellularLocation>
</comment>
<evidence type="ECO:0000259" key="11">
    <source>
        <dbReference type="PROSITE" id="PS50262"/>
    </source>
</evidence>
<feature type="transmembrane region" description="Helical" evidence="9">
    <location>
        <begin position="284"/>
        <end position="305"/>
    </location>
</feature>
<protein>
    <submittedName>
        <fullName evidence="12">G-protein-coupled receptor family protein</fullName>
    </submittedName>
</protein>
<dbReference type="EMBL" id="ADBJ01000037">
    <property type="protein sequence ID" value="EFA78646.1"/>
    <property type="molecule type" value="Genomic_DNA"/>
</dbReference>
<dbReference type="Pfam" id="PF00002">
    <property type="entry name" value="7tm_2"/>
    <property type="match status" value="1"/>
</dbReference>
<dbReference type="InterPro" id="IPR017452">
    <property type="entry name" value="GPCR_Rhodpsn_7TM"/>
</dbReference>
<keyword evidence="8" id="KW-0807">Transducer</keyword>
<evidence type="ECO:0000256" key="2">
    <source>
        <dbReference type="ARBA" id="ARBA00008360"/>
    </source>
</evidence>
<evidence type="ECO:0000256" key="6">
    <source>
        <dbReference type="ARBA" id="ARBA00023136"/>
    </source>
</evidence>
<gene>
    <name evidence="12" type="primary">crlE</name>
    <name evidence="12" type="ORF">PPL_08101</name>
</gene>
<keyword evidence="4 9" id="KW-1133">Transmembrane helix</keyword>
<evidence type="ECO:0000256" key="8">
    <source>
        <dbReference type="ARBA" id="ARBA00023224"/>
    </source>
</evidence>
<dbReference type="GeneID" id="31363581"/>
<name>D3BIM2_HETP5</name>
<feature type="transmembrane region" description="Helical" evidence="9">
    <location>
        <begin position="50"/>
        <end position="73"/>
    </location>
</feature>
<dbReference type="PANTHER" id="PTHR23112:SF44">
    <property type="entry name" value="CYCLIC AMP RECEPTOR-LIKE PROTEIN G"/>
    <property type="match status" value="1"/>
</dbReference>
<sequence length="368" mass="42737">MSSLPFIPNEGDTLDTIFVTVSSSFTLVGCCFIIFSYIYFKELREFNLKLVFILTLNDLVISLIFLISTHISRSYSEIVREALPFICSVPDTLLHYFFISSFFWSVAIAHTLLQVIAYNNMNVESVYYKFYHMVAWGIPFLLIFSLFLTRSLRHADCSRFDSLYPHLLFFIPLLVALLYNVVVCVIVTRKLKKDYSHYKAHSLKDTSIAGIAKTSSASSIVSSSFNEFVKIVGTPKIVRTSLLFLISFAFCWLWSLVVVVLIIVNPLGWHDSPTMTFFLRMSYIFTPLQGFLNSLIYGLHEDLWIKMKESMRNRWNYWVDPNNHYIDEYNPEQPSFNYETYYEEYSDIHRSASGGDIFIFNNDSTTIN</sequence>
<accession>D3BIM2</accession>
<dbReference type="InterPro" id="IPR022343">
    <property type="entry name" value="GCR1-cAMP_receptor"/>
</dbReference>
<keyword evidence="13" id="KW-1185">Reference proteome</keyword>
<evidence type="ECO:0000256" key="3">
    <source>
        <dbReference type="ARBA" id="ARBA00022692"/>
    </source>
</evidence>
<reference evidence="12 13" key="1">
    <citation type="journal article" date="2011" name="Genome Res.">
        <title>Phylogeny-wide analysis of social amoeba genomes highlights ancient origins for complex intercellular communication.</title>
        <authorList>
            <person name="Heidel A.J."/>
            <person name="Lawal H.M."/>
            <person name="Felder M."/>
            <person name="Schilde C."/>
            <person name="Helps N.R."/>
            <person name="Tunggal B."/>
            <person name="Rivero F."/>
            <person name="John U."/>
            <person name="Schleicher M."/>
            <person name="Eichinger L."/>
            <person name="Platzer M."/>
            <person name="Noegel A.A."/>
            <person name="Schaap P."/>
            <person name="Gloeckner G."/>
        </authorList>
    </citation>
    <scope>NUCLEOTIDE SEQUENCE [LARGE SCALE GENOMIC DNA]</scope>
    <source>
        <strain evidence="13">ATCC 26659 / Pp 5 / PN500</strain>
    </source>
</reference>
<evidence type="ECO:0000256" key="9">
    <source>
        <dbReference type="SAM" id="Phobius"/>
    </source>
</evidence>
<keyword evidence="6 9" id="KW-0472">Membrane</keyword>
<evidence type="ECO:0000259" key="10">
    <source>
        <dbReference type="PROSITE" id="PS50261"/>
    </source>
</evidence>
<feature type="transmembrane region" description="Helical" evidence="9">
    <location>
        <begin position="242"/>
        <end position="264"/>
    </location>
</feature>
<dbReference type="AlphaFoldDB" id="D3BIM2"/>
<dbReference type="PROSITE" id="PS50261">
    <property type="entry name" value="G_PROTEIN_RECEP_F2_4"/>
    <property type="match status" value="1"/>
</dbReference>
<comment type="caution">
    <text evidence="12">The sequence shown here is derived from an EMBL/GenBank/DDBJ whole genome shotgun (WGS) entry which is preliminary data.</text>
</comment>
<dbReference type="SUPFAM" id="SSF81321">
    <property type="entry name" value="Family A G protein-coupled receptor-like"/>
    <property type="match status" value="1"/>
</dbReference>
<dbReference type="PRINTS" id="PR02001">
    <property type="entry name" value="GCR1CAMPR"/>
</dbReference>
<dbReference type="GO" id="GO:0007166">
    <property type="term" value="P:cell surface receptor signaling pathway"/>
    <property type="evidence" value="ECO:0007669"/>
    <property type="project" value="InterPro"/>
</dbReference>
<dbReference type="GO" id="GO:0007189">
    <property type="term" value="P:adenylate cyclase-activating G protein-coupled receptor signaling pathway"/>
    <property type="evidence" value="ECO:0007669"/>
    <property type="project" value="TreeGrafter"/>
</dbReference>
<dbReference type="InterPro" id="IPR022340">
    <property type="entry name" value="GPCR_GCR1_put"/>
</dbReference>
<dbReference type="PRINTS" id="PR02000">
    <property type="entry name" value="GCR1PLANT"/>
</dbReference>
<dbReference type="GO" id="GO:0005886">
    <property type="term" value="C:plasma membrane"/>
    <property type="evidence" value="ECO:0007669"/>
    <property type="project" value="TreeGrafter"/>
</dbReference>
<keyword evidence="5" id="KW-0297">G-protein coupled receptor</keyword>
<comment type="similarity">
    <text evidence="2">Belongs to the G-protein coupled receptor 5 family.</text>
</comment>
<dbReference type="FunCoup" id="D3BIM2">
    <property type="interactions" value="531"/>
</dbReference>
<proteinExistence type="inferred from homology"/>
<dbReference type="InterPro" id="IPR000832">
    <property type="entry name" value="GPCR_2_secretin-like"/>
</dbReference>